<dbReference type="Pfam" id="PF00248">
    <property type="entry name" value="Aldo_ket_red"/>
    <property type="match status" value="1"/>
</dbReference>
<dbReference type="Gene3D" id="3.20.20.100">
    <property type="entry name" value="NADP-dependent oxidoreductase domain"/>
    <property type="match status" value="1"/>
</dbReference>
<dbReference type="PANTHER" id="PTHR43625">
    <property type="entry name" value="AFLATOXIN B1 ALDEHYDE REDUCTASE"/>
    <property type="match status" value="1"/>
</dbReference>
<accession>A0A9W8G2H5</accession>
<evidence type="ECO:0000259" key="2">
    <source>
        <dbReference type="Pfam" id="PF00248"/>
    </source>
</evidence>
<proteinExistence type="predicted"/>
<organism evidence="3 4">
    <name type="scientific">Coemansia spiralis</name>
    <dbReference type="NCBI Taxonomy" id="417178"/>
    <lineage>
        <taxon>Eukaryota</taxon>
        <taxon>Fungi</taxon>
        <taxon>Fungi incertae sedis</taxon>
        <taxon>Zoopagomycota</taxon>
        <taxon>Kickxellomycotina</taxon>
        <taxon>Kickxellomycetes</taxon>
        <taxon>Kickxellales</taxon>
        <taxon>Kickxellaceae</taxon>
        <taxon>Coemansia</taxon>
    </lineage>
</organism>
<sequence length="347" mass="38315">MPTPHIEQIEFGVPGDKVLVPRIGLGTMGLTGTYGAAVESESLELLGHAAQAGCTFWDTADVYALGSNERLVGKGLKGRRDRVFLCTKFGHEFVEPSQETSGAFTDAILGVNGKPEYICKAVDASLRRLDVDKIDLYIQHRVDPNVPIEETVAAMAELVKQGKVRYLGLSECSAATLRRAYKVHPIAAVQSEFNAWSLDAETNGVLDTCRELNVTFIAYSPLGRGFLTGELRSAADLREGDSRRRHPRFQPGNFEANLKLVRVFEDIAERKKCTTSQVALAWVLAQEKNLIVIPGTRKTKYLDQNVAAGDIKLSQEELSEIRRYIDSVDVAGMRYPEDLLARLDTSK</sequence>
<protein>
    <recommendedName>
        <fullName evidence="2">NADP-dependent oxidoreductase domain-containing protein</fullName>
    </recommendedName>
</protein>
<dbReference type="CDD" id="cd19076">
    <property type="entry name" value="AKR_AKR13A_13D"/>
    <property type="match status" value="1"/>
</dbReference>
<dbReference type="OrthoDB" id="48988at2759"/>
<comment type="caution">
    <text evidence="3">The sequence shown here is derived from an EMBL/GenBank/DDBJ whole genome shotgun (WGS) entry which is preliminary data.</text>
</comment>
<feature type="domain" description="NADP-dependent oxidoreductase" evidence="2">
    <location>
        <begin position="22"/>
        <end position="323"/>
    </location>
</feature>
<reference evidence="3" key="1">
    <citation type="submission" date="2022-07" db="EMBL/GenBank/DDBJ databases">
        <title>Phylogenomic reconstructions and comparative analyses of Kickxellomycotina fungi.</title>
        <authorList>
            <person name="Reynolds N.K."/>
            <person name="Stajich J.E."/>
            <person name="Barry K."/>
            <person name="Grigoriev I.V."/>
            <person name="Crous P."/>
            <person name="Smith M.E."/>
        </authorList>
    </citation>
    <scope>NUCLEOTIDE SEQUENCE</scope>
    <source>
        <strain evidence="3">NRRL 3115</strain>
    </source>
</reference>
<dbReference type="GO" id="GO:0005737">
    <property type="term" value="C:cytoplasm"/>
    <property type="evidence" value="ECO:0007669"/>
    <property type="project" value="TreeGrafter"/>
</dbReference>
<dbReference type="InterPro" id="IPR023210">
    <property type="entry name" value="NADP_OxRdtase_dom"/>
</dbReference>
<dbReference type="EMBL" id="JANBTW010000160">
    <property type="protein sequence ID" value="KAJ2669177.1"/>
    <property type="molecule type" value="Genomic_DNA"/>
</dbReference>
<dbReference type="SUPFAM" id="SSF51430">
    <property type="entry name" value="NAD(P)-linked oxidoreductase"/>
    <property type="match status" value="1"/>
</dbReference>
<dbReference type="AlphaFoldDB" id="A0A9W8G2H5"/>
<dbReference type="Proteomes" id="UP001151518">
    <property type="component" value="Unassembled WGS sequence"/>
</dbReference>
<dbReference type="PANTHER" id="PTHR43625:SF40">
    <property type="entry name" value="ALDO-KETO REDUCTASE YAKC [NADP(+)]"/>
    <property type="match status" value="1"/>
</dbReference>
<evidence type="ECO:0000256" key="1">
    <source>
        <dbReference type="ARBA" id="ARBA00023002"/>
    </source>
</evidence>
<keyword evidence="1" id="KW-0560">Oxidoreductase</keyword>
<dbReference type="InterPro" id="IPR036812">
    <property type="entry name" value="NAD(P)_OxRdtase_dom_sf"/>
</dbReference>
<gene>
    <name evidence="3" type="ORF">GGI25_006234</name>
</gene>
<evidence type="ECO:0000313" key="4">
    <source>
        <dbReference type="Proteomes" id="UP001151518"/>
    </source>
</evidence>
<name>A0A9W8G2H5_9FUNG</name>
<dbReference type="GO" id="GO:0016491">
    <property type="term" value="F:oxidoreductase activity"/>
    <property type="evidence" value="ECO:0007669"/>
    <property type="project" value="UniProtKB-KW"/>
</dbReference>
<dbReference type="InterPro" id="IPR050791">
    <property type="entry name" value="Aldo-Keto_reductase"/>
</dbReference>
<evidence type="ECO:0000313" key="3">
    <source>
        <dbReference type="EMBL" id="KAJ2669177.1"/>
    </source>
</evidence>